<dbReference type="Pfam" id="PF04967">
    <property type="entry name" value="HTH_10"/>
    <property type="match status" value="1"/>
</dbReference>
<evidence type="ECO:0000313" key="9">
    <source>
        <dbReference type="Proteomes" id="UP001597076"/>
    </source>
</evidence>
<dbReference type="InterPro" id="IPR003018">
    <property type="entry name" value="GAF"/>
</dbReference>
<dbReference type="NCBIfam" id="TIGR00229">
    <property type="entry name" value="sensory_box"/>
    <property type="match status" value="1"/>
</dbReference>
<dbReference type="InterPro" id="IPR000700">
    <property type="entry name" value="PAS-assoc_C"/>
</dbReference>
<dbReference type="Pfam" id="PF13426">
    <property type="entry name" value="PAS_9"/>
    <property type="match status" value="1"/>
</dbReference>
<dbReference type="Pfam" id="PF15915">
    <property type="entry name" value="BAT"/>
    <property type="match status" value="1"/>
</dbReference>
<dbReference type="AlphaFoldDB" id="A0ABD6BGX9"/>
<dbReference type="SUPFAM" id="SSF55785">
    <property type="entry name" value="PYP-like sensor domain (PAS domain)"/>
    <property type="match status" value="1"/>
</dbReference>
<dbReference type="PROSITE" id="PS50113">
    <property type="entry name" value="PAC"/>
    <property type="match status" value="1"/>
</dbReference>
<organism evidence="8 9">
    <name type="scientific">Haloarchaeobius amylolyticus</name>
    <dbReference type="NCBI Taxonomy" id="1198296"/>
    <lineage>
        <taxon>Archaea</taxon>
        <taxon>Methanobacteriati</taxon>
        <taxon>Methanobacteriota</taxon>
        <taxon>Stenosarchaea group</taxon>
        <taxon>Halobacteria</taxon>
        <taxon>Halobacteriales</taxon>
        <taxon>Halorubellaceae</taxon>
        <taxon>Haloarchaeobius</taxon>
    </lineage>
</organism>
<dbReference type="InterPro" id="IPR011010">
    <property type="entry name" value="DNA_brk_join_enz"/>
</dbReference>
<dbReference type="Pfam" id="PF01590">
    <property type="entry name" value="GAF"/>
    <property type="match status" value="1"/>
</dbReference>
<keyword evidence="9" id="KW-1185">Reference proteome</keyword>
<dbReference type="InterPro" id="IPR007050">
    <property type="entry name" value="HTH_bacterioopsin"/>
</dbReference>
<dbReference type="Gene3D" id="3.30.450.40">
    <property type="match status" value="1"/>
</dbReference>
<dbReference type="InterPro" id="IPR031803">
    <property type="entry name" value="BAT_GAF/HTH-assoc"/>
</dbReference>
<dbReference type="InterPro" id="IPR013762">
    <property type="entry name" value="Integrase-like_cat_sf"/>
</dbReference>
<dbReference type="Proteomes" id="UP001597076">
    <property type="component" value="Unassembled WGS sequence"/>
</dbReference>
<comment type="caution">
    <text evidence="8">The sequence shown here is derived from an EMBL/GenBank/DDBJ whole genome shotgun (WGS) entry which is preliminary data.</text>
</comment>
<protein>
    <submittedName>
        <fullName evidence="8">Bacterio-opsin activator domain-containing protein</fullName>
    </submittedName>
</protein>
<keyword evidence="2" id="KW-0804">Transcription</keyword>
<keyword evidence="4" id="KW-0175">Coiled coil</keyword>
<feature type="domain" description="PAC" evidence="6">
    <location>
        <begin position="285"/>
        <end position="337"/>
    </location>
</feature>
<dbReference type="PROSITE" id="PS50112">
    <property type="entry name" value="PAS"/>
    <property type="match status" value="1"/>
</dbReference>
<feature type="domain" description="PAS" evidence="5">
    <location>
        <begin position="210"/>
        <end position="265"/>
    </location>
</feature>
<dbReference type="InterPro" id="IPR029016">
    <property type="entry name" value="GAF-like_dom_sf"/>
</dbReference>
<dbReference type="RefSeq" id="WP_390287147.1">
    <property type="nucleotide sequence ID" value="NZ_JBHUDI010000005.1"/>
</dbReference>
<dbReference type="Pfam" id="PF00589">
    <property type="entry name" value="Phage_integrase"/>
    <property type="match status" value="1"/>
</dbReference>
<accession>A0ABD6BGX9</accession>
<name>A0ABD6BGX9_9EURY</name>
<evidence type="ECO:0000256" key="3">
    <source>
        <dbReference type="ARBA" id="ARBA00023172"/>
    </source>
</evidence>
<dbReference type="InterPro" id="IPR002104">
    <property type="entry name" value="Integrase_catalytic"/>
</dbReference>
<keyword evidence="3" id="KW-0233">DNA recombination</keyword>
<dbReference type="PANTHER" id="PTHR34236:SF1">
    <property type="entry name" value="DIMETHYL SULFOXIDE REDUCTASE TRANSCRIPTIONAL ACTIVATOR"/>
    <property type="match status" value="1"/>
</dbReference>
<reference evidence="8 9" key="1">
    <citation type="journal article" date="2019" name="Int. J. Syst. Evol. Microbiol.">
        <title>The Global Catalogue of Microorganisms (GCM) 10K type strain sequencing project: providing services to taxonomists for standard genome sequencing and annotation.</title>
        <authorList>
            <consortium name="The Broad Institute Genomics Platform"/>
            <consortium name="The Broad Institute Genome Sequencing Center for Infectious Disease"/>
            <person name="Wu L."/>
            <person name="Ma J."/>
        </authorList>
    </citation>
    <scope>NUCLEOTIDE SEQUENCE [LARGE SCALE GENOMIC DNA]</scope>
    <source>
        <strain evidence="8 9">CGMCC 1.12230</strain>
    </source>
</reference>
<evidence type="ECO:0000259" key="5">
    <source>
        <dbReference type="PROSITE" id="PS50112"/>
    </source>
</evidence>
<dbReference type="SMART" id="SM00091">
    <property type="entry name" value="PAS"/>
    <property type="match status" value="1"/>
</dbReference>
<dbReference type="Gene3D" id="1.10.443.10">
    <property type="entry name" value="Intergrase catalytic core"/>
    <property type="match status" value="1"/>
</dbReference>
<evidence type="ECO:0000313" key="8">
    <source>
        <dbReference type="EMBL" id="MFD1564035.1"/>
    </source>
</evidence>
<dbReference type="GO" id="GO:0006310">
    <property type="term" value="P:DNA recombination"/>
    <property type="evidence" value="ECO:0007669"/>
    <property type="project" value="UniProtKB-KW"/>
</dbReference>
<dbReference type="CDD" id="cd00130">
    <property type="entry name" value="PAS"/>
    <property type="match status" value="1"/>
</dbReference>
<dbReference type="InterPro" id="IPR035965">
    <property type="entry name" value="PAS-like_dom_sf"/>
</dbReference>
<dbReference type="InterPro" id="IPR000014">
    <property type="entry name" value="PAS"/>
</dbReference>
<proteinExistence type="predicted"/>
<dbReference type="EMBL" id="JBHUDI010000005">
    <property type="protein sequence ID" value="MFD1564035.1"/>
    <property type="molecule type" value="Genomic_DNA"/>
</dbReference>
<evidence type="ECO:0000256" key="1">
    <source>
        <dbReference type="ARBA" id="ARBA00023015"/>
    </source>
</evidence>
<feature type="coiled-coil region" evidence="4">
    <location>
        <begin position="325"/>
        <end position="352"/>
    </location>
</feature>
<sequence length="735" mass="81868">MSLEQGVGAVLRRQEYESLLDAAETYREALVIRLCADVGLRPAELTRLTIDDIEQVRIDPPRYLVRVPSEDGERDRTAYLPTRVERELRRYARSNGLSTDDRIFSVTPRRLQMLVSDVADRASKLFHDPGLAEVSTSDLRQYFAHTALVEHDVNPRVVKTAGGWRSFEALESYLPEPTDTEIVDAFDAVERPSGPGHDRHDGQSGPVVGDDSVIRLLLAASDRYALLRLDSDGYVERWNRSAAAMFGYRAGEIVGTHVSTFYPDDAVEDGAPERALSTAIEESGTETEGWRVHKDGSQFRATEVISPLRDDQGRHRGFAVFVRDVTVAHEELAAAREQRDELEQLYAVARRHRAVTHALLDSADHEEIEISTCASLTDGTAYEFAWIDRATVSDRRRRWRASSGIDPDTIERVVPEAWADESVTDLESDAASSTGDRTVLVADDVTATLEDDTFEGAVARVPLSYGDTVYGTLAVATERPAAFGDDERTWLATIGRQVGYAIAAVRRRNLLLSDRVTELEVVCRDERSFFVGASQQLGCRFELDSLVPIDESTQLYYVRLEGASPADVFELAEDDPGIEDCRLVETDEDGWRVEFVIDGSCPIVTLTEYGVTVHEAVFEDGTGTITGDCAVDADIRTILDGLRSAFPDSELVGKRETERTVQTAREFREGLEDRLTDRQEAALRAAYFGGYYDWPRESTAEEVADAMGVSSPTLHNHLRKGQHELLRTFFDEPDG</sequence>
<feature type="domain" description="Tyr recombinase" evidence="7">
    <location>
        <begin position="6"/>
        <end position="187"/>
    </location>
</feature>
<evidence type="ECO:0000259" key="7">
    <source>
        <dbReference type="PROSITE" id="PS51898"/>
    </source>
</evidence>
<evidence type="ECO:0000256" key="4">
    <source>
        <dbReference type="SAM" id="Coils"/>
    </source>
</evidence>
<gene>
    <name evidence="8" type="ORF">ACFR99_10785</name>
</gene>
<evidence type="ECO:0000256" key="2">
    <source>
        <dbReference type="ARBA" id="ARBA00023163"/>
    </source>
</evidence>
<dbReference type="CDD" id="cd00397">
    <property type="entry name" value="DNA_BRE_C"/>
    <property type="match status" value="1"/>
</dbReference>
<dbReference type="SUPFAM" id="SSF56349">
    <property type="entry name" value="DNA breaking-rejoining enzymes"/>
    <property type="match status" value="1"/>
</dbReference>
<dbReference type="PROSITE" id="PS51898">
    <property type="entry name" value="TYR_RECOMBINASE"/>
    <property type="match status" value="1"/>
</dbReference>
<evidence type="ECO:0000259" key="6">
    <source>
        <dbReference type="PROSITE" id="PS50113"/>
    </source>
</evidence>
<dbReference type="SUPFAM" id="SSF55781">
    <property type="entry name" value="GAF domain-like"/>
    <property type="match status" value="1"/>
</dbReference>
<dbReference type="PANTHER" id="PTHR34236">
    <property type="entry name" value="DIMETHYL SULFOXIDE REDUCTASE TRANSCRIPTIONAL ACTIVATOR"/>
    <property type="match status" value="1"/>
</dbReference>
<keyword evidence="1" id="KW-0805">Transcription regulation</keyword>
<dbReference type="Gene3D" id="3.30.450.20">
    <property type="entry name" value="PAS domain"/>
    <property type="match status" value="1"/>
</dbReference>